<proteinExistence type="predicted"/>
<evidence type="ECO:0000313" key="2">
    <source>
        <dbReference type="Proteomes" id="UP000075886"/>
    </source>
</evidence>
<dbReference type="EnsemblMetazoa" id="AFAF019005-RA">
    <property type="protein sequence ID" value="AFAF019005-PA"/>
    <property type="gene ID" value="AFAF019005"/>
</dbReference>
<dbReference type="AlphaFoldDB" id="A0A182QXS4"/>
<sequence>MARQRIVTVIVVEVAIVEVREIFHQHRLDQLRIGHKSDWVDEEEYATEWATGSFELFVAILEDLRHVMLFANTGKVSLRERWLHVGYAPLFPVGEPLPDPIHCHQQHRNDQVNPHVVRGLNVSEILFADWGSHFLITLFLRPQRDSMKCDE</sequence>
<reference evidence="1" key="2">
    <citation type="submission" date="2020-05" db="UniProtKB">
        <authorList>
            <consortium name="EnsemblMetazoa"/>
        </authorList>
    </citation>
    <scope>IDENTIFICATION</scope>
    <source>
        <strain evidence="1">FAR1</strain>
    </source>
</reference>
<accession>A0A182QXS4</accession>
<evidence type="ECO:0000313" key="1">
    <source>
        <dbReference type="EnsemblMetazoa" id="AFAF019005-PA"/>
    </source>
</evidence>
<name>A0A182QXS4_9DIPT</name>
<keyword evidence="2" id="KW-1185">Reference proteome</keyword>
<dbReference type="Proteomes" id="UP000075886">
    <property type="component" value="Unassembled WGS sequence"/>
</dbReference>
<dbReference type="EMBL" id="AXCN02000817">
    <property type="status" value="NOT_ANNOTATED_CDS"/>
    <property type="molecule type" value="Genomic_DNA"/>
</dbReference>
<protein>
    <submittedName>
        <fullName evidence="1">Uncharacterized protein</fullName>
    </submittedName>
</protein>
<reference evidence="2" key="1">
    <citation type="submission" date="2014-01" db="EMBL/GenBank/DDBJ databases">
        <title>The Genome Sequence of Anopheles farauti FAR1 (V2).</title>
        <authorList>
            <consortium name="The Broad Institute Genomics Platform"/>
            <person name="Neafsey D.E."/>
            <person name="Besansky N."/>
            <person name="Howell P."/>
            <person name="Walton C."/>
            <person name="Young S.K."/>
            <person name="Zeng Q."/>
            <person name="Gargeya S."/>
            <person name="Fitzgerald M."/>
            <person name="Haas B."/>
            <person name="Abouelleil A."/>
            <person name="Allen A.W."/>
            <person name="Alvarado L."/>
            <person name="Arachchi H.M."/>
            <person name="Berlin A.M."/>
            <person name="Chapman S.B."/>
            <person name="Gainer-Dewar J."/>
            <person name="Goldberg J."/>
            <person name="Griggs A."/>
            <person name="Gujja S."/>
            <person name="Hansen M."/>
            <person name="Howarth C."/>
            <person name="Imamovic A."/>
            <person name="Ireland A."/>
            <person name="Larimer J."/>
            <person name="McCowan C."/>
            <person name="Murphy C."/>
            <person name="Pearson M."/>
            <person name="Poon T.W."/>
            <person name="Priest M."/>
            <person name="Roberts A."/>
            <person name="Saif S."/>
            <person name="Shea T."/>
            <person name="Sisk P."/>
            <person name="Sykes S."/>
            <person name="Wortman J."/>
            <person name="Nusbaum C."/>
            <person name="Birren B."/>
        </authorList>
    </citation>
    <scope>NUCLEOTIDE SEQUENCE [LARGE SCALE GENOMIC DNA]</scope>
    <source>
        <strain evidence="2">FAR1</strain>
    </source>
</reference>
<dbReference type="VEuPathDB" id="VectorBase:AFAF019005"/>
<organism evidence="1 2">
    <name type="scientific">Anopheles farauti</name>
    <dbReference type="NCBI Taxonomy" id="69004"/>
    <lineage>
        <taxon>Eukaryota</taxon>
        <taxon>Metazoa</taxon>
        <taxon>Ecdysozoa</taxon>
        <taxon>Arthropoda</taxon>
        <taxon>Hexapoda</taxon>
        <taxon>Insecta</taxon>
        <taxon>Pterygota</taxon>
        <taxon>Neoptera</taxon>
        <taxon>Endopterygota</taxon>
        <taxon>Diptera</taxon>
        <taxon>Nematocera</taxon>
        <taxon>Culicoidea</taxon>
        <taxon>Culicidae</taxon>
        <taxon>Anophelinae</taxon>
        <taxon>Anopheles</taxon>
    </lineage>
</organism>